<gene>
    <name evidence="1" type="ORF">Metus_0885</name>
</gene>
<sequence>MQAVADLHIHGPYSRATSRNMDFKTLERYAEIKGIDVIATGDFTHPKWREEIKSQFIEEDGLYRLKCGGGRRRFIISGEVCTSSVFKGRTRRIHHLILLPSVEVADQLSEVLGKRGDLGADGRPMLMMSGAELVEAVMDFGENNMVIPAHIWTPWFSLFGDRGGVDKMEECYEDQTPHIYAVETGLSSDPPMNWRVSALDRCTLVSNSDSHSPSKIGREANIIEVDALSYRDLVEAIKYHKERVITIEVEPAFGKYHWTGHRNCGVSVPPEEAIRMKGVCPVCGKRMTKGVAERVEELSDRPPGARPKDAQRFFKVLPLIDTIAVALRKSPSSSEVEAEYWKMINAFGAEIRILLEVPVESIKERHGDAIAEAIRLNRENRIEVEPGYDGVYGKPKNDRGTNGATEARERFFRKRTNLEDYI</sequence>
<keyword evidence="1" id="KW-0547">Nucleotide-binding</keyword>
<dbReference type="EMBL" id="RXGA01000003">
    <property type="protein sequence ID" value="RWX72911.1"/>
    <property type="molecule type" value="Genomic_DNA"/>
</dbReference>
<proteinExistence type="predicted"/>
<dbReference type="GO" id="GO:0004386">
    <property type="term" value="F:helicase activity"/>
    <property type="evidence" value="ECO:0007669"/>
    <property type="project" value="UniProtKB-KW"/>
</dbReference>
<accession>A0A444L5Q3</accession>
<dbReference type="InterPro" id="IPR016195">
    <property type="entry name" value="Pol/histidinol_Pase-like"/>
</dbReference>
<keyword evidence="1" id="KW-0347">Helicase</keyword>
<dbReference type="CDD" id="cd19067">
    <property type="entry name" value="PfuEndoQ-like"/>
    <property type="match status" value="1"/>
</dbReference>
<comment type="caution">
    <text evidence="1">The sequence shown here is derived from an EMBL/GenBank/DDBJ whole genome shotgun (WGS) entry which is preliminary data.</text>
</comment>
<organism evidence="1 2">
    <name type="scientific">Methanosuratincola subterraneus</name>
    <dbReference type="NCBI Taxonomy" id="2593994"/>
    <lineage>
        <taxon>Archaea</taxon>
        <taxon>Thermoproteota</taxon>
        <taxon>Methanosuratincolia</taxon>
        <taxon>Candidatus Methanomethylicales</taxon>
        <taxon>Candidatus Methanomethylicaceae</taxon>
        <taxon>Candidatus Methanosuratincola (ex Vanwonterghem et al. 2016)</taxon>
    </lineage>
</organism>
<dbReference type="PANTHER" id="PTHR40084">
    <property type="entry name" value="PHOSPHOHYDROLASE, PHP FAMILY"/>
    <property type="match status" value="1"/>
</dbReference>
<protein>
    <submittedName>
        <fullName evidence="1">Endonuclease Q, cleaves 5' to damaged DNA bases / ATP-dependent DNA helicase UvrD/PcrA-like protein</fullName>
    </submittedName>
</protein>
<keyword evidence="1" id="KW-0378">Hydrolase</keyword>
<keyword evidence="1" id="KW-0255">Endonuclease</keyword>
<name>A0A444L5Q3_METS7</name>
<dbReference type="AlphaFoldDB" id="A0A444L5Q3"/>
<keyword evidence="1" id="KW-0540">Nuclease</keyword>
<dbReference type="GO" id="GO:0004519">
    <property type="term" value="F:endonuclease activity"/>
    <property type="evidence" value="ECO:0007669"/>
    <property type="project" value="UniProtKB-KW"/>
</dbReference>
<evidence type="ECO:0000313" key="2">
    <source>
        <dbReference type="Proteomes" id="UP000288215"/>
    </source>
</evidence>
<keyword evidence="1" id="KW-0067">ATP-binding</keyword>
<dbReference type="PANTHER" id="PTHR40084:SF1">
    <property type="entry name" value="PHOSPHOTRANSFERASE"/>
    <property type="match status" value="1"/>
</dbReference>
<dbReference type="SUPFAM" id="SSF89550">
    <property type="entry name" value="PHP domain-like"/>
    <property type="match status" value="1"/>
</dbReference>
<evidence type="ECO:0000313" key="1">
    <source>
        <dbReference type="EMBL" id="RWX72911.1"/>
    </source>
</evidence>
<dbReference type="Gene3D" id="3.20.20.140">
    <property type="entry name" value="Metal-dependent hydrolases"/>
    <property type="match status" value="1"/>
</dbReference>
<dbReference type="Proteomes" id="UP000288215">
    <property type="component" value="Unassembled WGS sequence"/>
</dbReference>
<reference evidence="1 2" key="1">
    <citation type="submission" date="2018-12" db="EMBL/GenBank/DDBJ databases">
        <title>The complete genome of the methanogenic archaea of the candidate phylum Verstraetearchaeota, obtained from the metagenome of underground thermal water.</title>
        <authorList>
            <person name="Kadnikov V.V."/>
            <person name="Mardanov A.V."/>
            <person name="Beletsky A.V."/>
            <person name="Karnachuk O.V."/>
            <person name="Ravin N.V."/>
        </authorList>
    </citation>
    <scope>NUCLEOTIDE SEQUENCE [LARGE SCALE GENOMIC DNA]</scope>
    <source>
        <strain evidence="1">Ch88</strain>
    </source>
</reference>